<dbReference type="GO" id="GO:0016020">
    <property type="term" value="C:membrane"/>
    <property type="evidence" value="ECO:0007669"/>
    <property type="project" value="UniProtKB-SubCell"/>
</dbReference>
<evidence type="ECO:0000256" key="3">
    <source>
        <dbReference type="ARBA" id="ARBA00022989"/>
    </source>
</evidence>
<dbReference type="EMBL" id="VFQC01000001">
    <property type="protein sequence ID" value="TQN33538.1"/>
    <property type="molecule type" value="Genomic_DNA"/>
</dbReference>
<dbReference type="Proteomes" id="UP000317422">
    <property type="component" value="Unassembled WGS sequence"/>
</dbReference>
<feature type="region of interest" description="Disordered" evidence="5">
    <location>
        <begin position="303"/>
        <end position="331"/>
    </location>
</feature>
<comment type="caution">
    <text evidence="7">The sequence shown here is derived from an EMBL/GenBank/DDBJ whole genome shotgun (WGS) entry which is preliminary data.</text>
</comment>
<name>A0A543NNW0_9ACTN</name>
<evidence type="ECO:0000313" key="7">
    <source>
        <dbReference type="EMBL" id="TQN33538.1"/>
    </source>
</evidence>
<gene>
    <name evidence="7" type="ORF">FHX37_3560</name>
</gene>
<feature type="compositionally biased region" description="Low complexity" evidence="5">
    <location>
        <begin position="307"/>
        <end position="317"/>
    </location>
</feature>
<evidence type="ECO:0000256" key="4">
    <source>
        <dbReference type="ARBA" id="ARBA00023136"/>
    </source>
</evidence>
<keyword evidence="2" id="KW-0812">Transmembrane</keyword>
<accession>A0A543NNW0</accession>
<evidence type="ECO:0000256" key="2">
    <source>
        <dbReference type="ARBA" id="ARBA00022692"/>
    </source>
</evidence>
<comment type="subcellular location">
    <subcellularLocation>
        <location evidence="1">Membrane</location>
        <topology evidence="1">Multi-pass membrane protein</topology>
    </subcellularLocation>
</comment>
<protein>
    <recommendedName>
        <fullName evidence="6">Methylamine utilisation protein MauE domain-containing protein</fullName>
    </recommendedName>
</protein>
<dbReference type="RefSeq" id="WP_141924888.1">
    <property type="nucleotide sequence ID" value="NZ_VFQC01000001.1"/>
</dbReference>
<reference evidence="7 8" key="1">
    <citation type="submission" date="2019-06" db="EMBL/GenBank/DDBJ databases">
        <title>Sequencing the genomes of 1000 actinobacteria strains.</title>
        <authorList>
            <person name="Klenk H.-P."/>
        </authorList>
    </citation>
    <scope>NUCLEOTIDE SEQUENCE [LARGE SCALE GENOMIC DNA]</scope>
    <source>
        <strain evidence="7 8">DSM 45015</strain>
    </source>
</reference>
<sequence>MLDLLRGIQPLLLAVVLLLSATTKTADRAGRGQGPAVLLPQRLRRPATVASSGVEALLAAGLLLLPGMAGDVVRAATAVWFAGAALALLRLRRRAPDQGCGCFGGVSTTPVGWRTIARAALFAGAAAAAVGADPSGITAGGGAAVAAGTVTAAEVAVLAALSPELTELTARLRRRAPCEVREVPLRRTMSRLRSSEVWQANAASLAERRPHDVWRQGCWRLLRFSGSRGGRPVDVVFGVPVGGHRAAVRAVVSDADTGATLAVLGELADRGPTLPRERGVPRSTGTVTLAHPRLQRLAREVPRPRGMRAAGVRVGRGSRSGRQDRAGEGAS</sequence>
<proteinExistence type="predicted"/>
<feature type="domain" description="Methylamine utilisation protein MauE" evidence="6">
    <location>
        <begin position="10"/>
        <end position="129"/>
    </location>
</feature>
<dbReference type="Pfam" id="PF07291">
    <property type="entry name" value="MauE"/>
    <property type="match status" value="1"/>
</dbReference>
<evidence type="ECO:0000259" key="6">
    <source>
        <dbReference type="Pfam" id="PF07291"/>
    </source>
</evidence>
<keyword evidence="3" id="KW-1133">Transmembrane helix</keyword>
<dbReference type="InterPro" id="IPR009908">
    <property type="entry name" value="Methylamine_util_MauE"/>
</dbReference>
<dbReference type="OrthoDB" id="3474716at2"/>
<organism evidence="7 8">
    <name type="scientific">Haloactinospora alba</name>
    <dbReference type="NCBI Taxonomy" id="405555"/>
    <lineage>
        <taxon>Bacteria</taxon>
        <taxon>Bacillati</taxon>
        <taxon>Actinomycetota</taxon>
        <taxon>Actinomycetes</taxon>
        <taxon>Streptosporangiales</taxon>
        <taxon>Nocardiopsidaceae</taxon>
        <taxon>Haloactinospora</taxon>
    </lineage>
</organism>
<evidence type="ECO:0000256" key="5">
    <source>
        <dbReference type="SAM" id="MobiDB-lite"/>
    </source>
</evidence>
<feature type="compositionally biased region" description="Basic and acidic residues" evidence="5">
    <location>
        <begin position="321"/>
        <end position="331"/>
    </location>
</feature>
<keyword evidence="8" id="KW-1185">Reference proteome</keyword>
<dbReference type="AlphaFoldDB" id="A0A543NNW0"/>
<evidence type="ECO:0000313" key="8">
    <source>
        <dbReference type="Proteomes" id="UP000317422"/>
    </source>
</evidence>
<evidence type="ECO:0000256" key="1">
    <source>
        <dbReference type="ARBA" id="ARBA00004141"/>
    </source>
</evidence>
<dbReference type="GO" id="GO:0030416">
    <property type="term" value="P:methylamine metabolic process"/>
    <property type="evidence" value="ECO:0007669"/>
    <property type="project" value="InterPro"/>
</dbReference>
<keyword evidence="4" id="KW-0472">Membrane</keyword>